<dbReference type="AlphaFoldDB" id="A0A8H6FRP9"/>
<feature type="region of interest" description="Disordered" evidence="1">
    <location>
        <begin position="174"/>
        <end position="278"/>
    </location>
</feature>
<dbReference type="Proteomes" id="UP000578531">
    <property type="component" value="Unassembled WGS sequence"/>
</dbReference>
<feature type="compositionally biased region" description="Polar residues" evidence="1">
    <location>
        <begin position="202"/>
        <end position="214"/>
    </location>
</feature>
<dbReference type="EMBL" id="JACCJC010000036">
    <property type="protein sequence ID" value="KAF6233531.1"/>
    <property type="molecule type" value="Genomic_DNA"/>
</dbReference>
<dbReference type="GeneID" id="59289918"/>
<feature type="region of interest" description="Disordered" evidence="1">
    <location>
        <begin position="337"/>
        <end position="392"/>
    </location>
</feature>
<feature type="region of interest" description="Disordered" evidence="1">
    <location>
        <begin position="411"/>
        <end position="468"/>
    </location>
</feature>
<proteinExistence type="predicted"/>
<evidence type="ECO:0000256" key="1">
    <source>
        <dbReference type="SAM" id="MobiDB-lite"/>
    </source>
</evidence>
<name>A0A8H6FRP9_9LECA</name>
<dbReference type="RefSeq" id="XP_037162948.1">
    <property type="nucleotide sequence ID" value="XM_037310162.1"/>
</dbReference>
<sequence length="606" mass="66659">MNAQEYHEWRDGPQIYCAIVAALARHVLSIFSPLHPFVEKIAKFASLEWCLEEMLGSAPRSLMGALMSKSLWRKLSLISSPNPARQPPMPTEPAANEQVPPHRPRQEPGNQLLGGGHILRRHSAPQTSLSTASPELRSETPSGLTDIYELYFDDEIGAPQGTGRLLDLQNLTTVQPSESRLQDTVPPSGTFDQEHNLHVGSETKQSPTTASDKQSIGLEERKSTTDQLEETTSHQQEESTSNQQESTSNQQQQSRSDQNQERTSTQQEQQIPSETFISSTEVNSSAIATVAGAQKPTTLRNGMQPLRDAQIADSGNASDSPHQVMDTLEPLSELKHTSVEGSGTTQHPDITTSEGDLSAADEGNTGNTTTLQPCPETQPVNANLSGDSNDPERRLSVLEVDPFVADLAAADSSHTAQTLRNPSTVPTDDEVGLSVGSVETHPGNVPSPPSSDQATADGVGANRDASFGMDPPVSGFKGLVGRAAGMFKMPPSYTKDEIIGMAAQDYSLEHLKNGIAVDEFNQRIKQWEEFEDSIVRAEMPLRFPDPLDYGQEWRVFYALQLWYYEQWHREKKKRGENGSFPPGYKTLLNRNEDEILKRSVPFGRRR</sequence>
<accession>A0A8H6FRP9</accession>
<feature type="compositionally biased region" description="Polar residues" evidence="1">
    <location>
        <begin position="412"/>
        <end position="426"/>
    </location>
</feature>
<organism evidence="2 3">
    <name type="scientific">Letharia columbiana</name>
    <dbReference type="NCBI Taxonomy" id="112416"/>
    <lineage>
        <taxon>Eukaryota</taxon>
        <taxon>Fungi</taxon>
        <taxon>Dikarya</taxon>
        <taxon>Ascomycota</taxon>
        <taxon>Pezizomycotina</taxon>
        <taxon>Lecanoromycetes</taxon>
        <taxon>OSLEUM clade</taxon>
        <taxon>Lecanoromycetidae</taxon>
        <taxon>Lecanorales</taxon>
        <taxon>Lecanorineae</taxon>
        <taxon>Parmeliaceae</taxon>
        <taxon>Letharia</taxon>
    </lineage>
</organism>
<protein>
    <submittedName>
        <fullName evidence="2">Uncharacterized protein</fullName>
    </submittedName>
</protein>
<keyword evidence="3" id="KW-1185">Reference proteome</keyword>
<feature type="compositionally biased region" description="Polar residues" evidence="1">
    <location>
        <begin position="262"/>
        <end position="278"/>
    </location>
</feature>
<gene>
    <name evidence="2" type="ORF">HO173_008262</name>
</gene>
<evidence type="ECO:0000313" key="2">
    <source>
        <dbReference type="EMBL" id="KAF6233531.1"/>
    </source>
</evidence>
<feature type="compositionally biased region" description="Polar residues" evidence="1">
    <location>
        <begin position="378"/>
        <end position="388"/>
    </location>
</feature>
<evidence type="ECO:0000313" key="3">
    <source>
        <dbReference type="Proteomes" id="UP000578531"/>
    </source>
</evidence>
<feature type="region of interest" description="Disordered" evidence="1">
    <location>
        <begin position="79"/>
        <end position="117"/>
    </location>
</feature>
<comment type="caution">
    <text evidence="2">The sequence shown here is derived from an EMBL/GenBank/DDBJ whole genome shotgun (WGS) entry which is preliminary data.</text>
</comment>
<feature type="compositionally biased region" description="Polar residues" evidence="1">
    <location>
        <begin position="339"/>
        <end position="355"/>
    </location>
</feature>
<reference evidence="2 3" key="1">
    <citation type="journal article" date="2020" name="Genomics">
        <title>Complete, high-quality genomes from long-read metagenomic sequencing of two wolf lichen thalli reveals enigmatic genome architecture.</title>
        <authorList>
            <person name="McKenzie S.K."/>
            <person name="Walston R.F."/>
            <person name="Allen J.L."/>
        </authorList>
    </citation>
    <scope>NUCLEOTIDE SEQUENCE [LARGE SCALE GENOMIC DNA]</scope>
    <source>
        <strain evidence="2">WasteWater2</strain>
    </source>
</reference>
<feature type="compositionally biased region" description="Low complexity" evidence="1">
    <location>
        <begin position="238"/>
        <end position="257"/>
    </location>
</feature>